<keyword evidence="2" id="KW-1185">Reference proteome</keyword>
<gene>
    <name evidence="1" type="ordered locus">Shel_08410</name>
</gene>
<protein>
    <submittedName>
        <fullName evidence="1">Uncharacterized protein</fullName>
    </submittedName>
</protein>
<proteinExistence type="predicted"/>
<dbReference type="STRING" id="471855.Shel_08410"/>
<dbReference type="HOGENOM" id="CLU_2439183_0_0_11"/>
<accession>C7N4Q8</accession>
<sequence>MHLSAMRFLCKLGATTQKRSEKTWDYIDEAIQCYHGDPEFYEMLNAVIGFSKGALAPSVKRGLKERMVFDAENAKGLLQRRAQEIIDNLA</sequence>
<organism evidence="1 2">
    <name type="scientific">Slackia heliotrinireducens (strain ATCC 29202 / DSM 20476 / NCTC 11029 / RHS 1)</name>
    <name type="common">Peptococcus heliotrinreducens</name>
    <dbReference type="NCBI Taxonomy" id="471855"/>
    <lineage>
        <taxon>Bacteria</taxon>
        <taxon>Bacillati</taxon>
        <taxon>Actinomycetota</taxon>
        <taxon>Coriobacteriia</taxon>
        <taxon>Eggerthellales</taxon>
        <taxon>Eggerthellaceae</taxon>
        <taxon>Slackia</taxon>
    </lineage>
</organism>
<evidence type="ECO:0000313" key="2">
    <source>
        <dbReference type="Proteomes" id="UP000002026"/>
    </source>
</evidence>
<dbReference type="eggNOG" id="ENOG5033Y5H">
    <property type="taxonomic scope" value="Bacteria"/>
</dbReference>
<dbReference type="EMBL" id="CP001684">
    <property type="protein sequence ID" value="ACV21893.1"/>
    <property type="molecule type" value="Genomic_DNA"/>
</dbReference>
<reference evidence="1 2" key="1">
    <citation type="journal article" date="2009" name="Stand. Genomic Sci.">
        <title>Complete genome sequence of Slackia heliotrinireducens type strain (RHS 1).</title>
        <authorList>
            <person name="Pukall R."/>
            <person name="Lapidus A."/>
            <person name="Nolan M."/>
            <person name="Copeland A."/>
            <person name="Glavina Del Rio T."/>
            <person name="Lucas S."/>
            <person name="Chen F."/>
            <person name="Tice H."/>
            <person name="Cheng J.F."/>
            <person name="Chertkov O."/>
            <person name="Bruce D."/>
            <person name="Goodwin L."/>
            <person name="Kuske C."/>
            <person name="Brettin T."/>
            <person name="Detter J.C."/>
            <person name="Han C."/>
            <person name="Pitluck S."/>
            <person name="Pati A."/>
            <person name="Mavrommatis K."/>
            <person name="Ivanova N."/>
            <person name="Ovchinnikova G."/>
            <person name="Chen A."/>
            <person name="Palaniappan K."/>
            <person name="Schneider S."/>
            <person name="Rohde M."/>
            <person name="Chain P."/>
            <person name="D'haeseleer P."/>
            <person name="Goker M."/>
            <person name="Bristow J."/>
            <person name="Eisen J.A."/>
            <person name="Markowitz V."/>
            <person name="Kyrpides N.C."/>
            <person name="Klenk H.P."/>
            <person name="Hugenholtz P."/>
        </authorList>
    </citation>
    <scope>NUCLEOTIDE SEQUENCE [LARGE SCALE GENOMIC DNA]</scope>
    <source>
        <strain evidence="2">ATCC 29202 / DSM 20476 / NCTC 11029 / RHS 1</strain>
    </source>
</reference>
<name>C7N4Q8_SLAHD</name>
<dbReference type="KEGG" id="shi:Shel_08410"/>
<dbReference type="AlphaFoldDB" id="C7N4Q8"/>
<dbReference type="Proteomes" id="UP000002026">
    <property type="component" value="Chromosome"/>
</dbReference>
<evidence type="ECO:0000313" key="1">
    <source>
        <dbReference type="EMBL" id="ACV21893.1"/>
    </source>
</evidence>